<feature type="non-terminal residue" evidence="2">
    <location>
        <position position="1"/>
    </location>
</feature>
<evidence type="ECO:0000313" key="3">
    <source>
        <dbReference type="EMBL" id="CAF3729015.1"/>
    </source>
</evidence>
<name>A0A8S2DQK6_9BILA</name>
<feature type="compositionally biased region" description="Acidic residues" evidence="1">
    <location>
        <begin position="47"/>
        <end position="59"/>
    </location>
</feature>
<organism evidence="2 4">
    <name type="scientific">Didymodactylos carnosus</name>
    <dbReference type="NCBI Taxonomy" id="1234261"/>
    <lineage>
        <taxon>Eukaryota</taxon>
        <taxon>Metazoa</taxon>
        <taxon>Spiralia</taxon>
        <taxon>Gnathifera</taxon>
        <taxon>Rotifera</taxon>
        <taxon>Eurotatoria</taxon>
        <taxon>Bdelloidea</taxon>
        <taxon>Philodinida</taxon>
        <taxon>Philodinidae</taxon>
        <taxon>Didymodactylos</taxon>
    </lineage>
</organism>
<evidence type="ECO:0000256" key="1">
    <source>
        <dbReference type="SAM" id="MobiDB-lite"/>
    </source>
</evidence>
<feature type="compositionally biased region" description="Low complexity" evidence="1">
    <location>
        <begin position="92"/>
        <end position="102"/>
    </location>
</feature>
<feature type="compositionally biased region" description="Basic residues" evidence="1">
    <location>
        <begin position="66"/>
        <end position="76"/>
    </location>
</feature>
<sequence length="272" mass="30802">MVSQIMGLGGVHSPYQCNRCKYLKMGLYYYRTDEEEAEYRKKYDSSTMEEIDEGVEDGDGLIQPRKSQRGRMKTTTRSRSSSSQRGRRRETTAAATTTGTTTSKPIESKLEAIPKVAKITREDVFKRWSAYDVDRGARTLEEHLEGIRHAYPKYGYANKPIYGRNFDYKDIVVDLLHMKLRICDALLKHAIKIASEVGEDGTQDDIKKQTDDALICFEKFNELQRPPIEHFLLAAAADGGKSLNEVPPPPLVEKLLLYAAADFPTGAQVYLH</sequence>
<reference evidence="2" key="1">
    <citation type="submission" date="2021-02" db="EMBL/GenBank/DDBJ databases">
        <authorList>
            <person name="Nowell W R."/>
        </authorList>
    </citation>
    <scope>NUCLEOTIDE SEQUENCE</scope>
</reference>
<comment type="caution">
    <text evidence="2">The sequence shown here is derived from an EMBL/GenBank/DDBJ whole genome shotgun (WGS) entry which is preliminary data.</text>
</comment>
<evidence type="ECO:0000313" key="2">
    <source>
        <dbReference type="EMBL" id="CAF0955732.1"/>
    </source>
</evidence>
<feature type="region of interest" description="Disordered" evidence="1">
    <location>
        <begin position="40"/>
        <end position="107"/>
    </location>
</feature>
<dbReference type="AlphaFoldDB" id="A0A8S2DQK6"/>
<dbReference type="Proteomes" id="UP000682733">
    <property type="component" value="Unassembled WGS sequence"/>
</dbReference>
<proteinExistence type="predicted"/>
<dbReference type="EMBL" id="CAJNOK010004964">
    <property type="protein sequence ID" value="CAF0955732.1"/>
    <property type="molecule type" value="Genomic_DNA"/>
</dbReference>
<accession>A0A8S2DQK6</accession>
<dbReference type="Proteomes" id="UP000677228">
    <property type="component" value="Unassembled WGS sequence"/>
</dbReference>
<evidence type="ECO:0000313" key="4">
    <source>
        <dbReference type="Proteomes" id="UP000677228"/>
    </source>
</evidence>
<gene>
    <name evidence="2" type="ORF">OVA965_LOCUS12372</name>
    <name evidence="3" type="ORF">TMI583_LOCUS12376</name>
</gene>
<protein>
    <submittedName>
        <fullName evidence="2">Uncharacterized protein</fullName>
    </submittedName>
</protein>
<dbReference type="EMBL" id="CAJOBA010004969">
    <property type="protein sequence ID" value="CAF3729015.1"/>
    <property type="molecule type" value="Genomic_DNA"/>
</dbReference>